<keyword evidence="4" id="KW-0460">Magnesium</keyword>
<protein>
    <recommendedName>
        <fullName evidence="9">(2E,6E)-farnesyl diphosphate synthase</fullName>
    </recommendedName>
    <alternativeName>
        <fullName evidence="8">Dimethylallyltranstransferase</fullName>
    </alternativeName>
    <alternativeName>
        <fullName evidence="7">Farnesyl diphosphate synthase</fullName>
    </alternativeName>
    <alternativeName>
        <fullName evidence="5">Farnesyltranstransferase</fullName>
    </alternativeName>
    <alternativeName>
        <fullName evidence="10">Geranylgeranyl diphosphate synthase</fullName>
    </alternativeName>
    <alternativeName>
        <fullName evidence="6">Geranyltranstransferase</fullName>
    </alternativeName>
</protein>
<dbReference type="GO" id="GO:0046872">
    <property type="term" value="F:metal ion binding"/>
    <property type="evidence" value="ECO:0007669"/>
    <property type="project" value="UniProtKB-KW"/>
</dbReference>
<dbReference type="SFLD" id="SFLDS00005">
    <property type="entry name" value="Isoprenoid_Synthase_Type_I"/>
    <property type="match status" value="1"/>
</dbReference>
<dbReference type="CDD" id="cd00685">
    <property type="entry name" value="Trans_IPPS_HT"/>
    <property type="match status" value="1"/>
</dbReference>
<evidence type="ECO:0000256" key="1">
    <source>
        <dbReference type="ARBA" id="ARBA00001946"/>
    </source>
</evidence>
<dbReference type="GO" id="GO:0008299">
    <property type="term" value="P:isoprenoid biosynthetic process"/>
    <property type="evidence" value="ECO:0007669"/>
    <property type="project" value="InterPro"/>
</dbReference>
<evidence type="ECO:0000313" key="12">
    <source>
        <dbReference type="EMBL" id="KAK6987513.1"/>
    </source>
</evidence>
<dbReference type="PROSITE" id="PS00444">
    <property type="entry name" value="POLYPRENYL_SYNTHASE_2"/>
    <property type="match status" value="1"/>
</dbReference>
<evidence type="ECO:0000256" key="6">
    <source>
        <dbReference type="ARBA" id="ARBA00032380"/>
    </source>
</evidence>
<comment type="caution">
    <text evidence="12">The sequence shown here is derived from an EMBL/GenBank/DDBJ whole genome shotgun (WGS) entry which is preliminary data.</text>
</comment>
<comment type="similarity">
    <text evidence="2 11">Belongs to the FPP/GGPP synthase family.</text>
</comment>
<dbReference type="InterPro" id="IPR033749">
    <property type="entry name" value="Polyprenyl_synt_CS"/>
</dbReference>
<evidence type="ECO:0000256" key="7">
    <source>
        <dbReference type="ARBA" id="ARBA00032424"/>
    </source>
</evidence>
<dbReference type="InterPro" id="IPR008949">
    <property type="entry name" value="Isoprenoid_synthase_dom_sf"/>
</dbReference>
<dbReference type="PROSITE" id="PS00723">
    <property type="entry name" value="POLYPRENYL_SYNTHASE_1"/>
    <property type="match status" value="1"/>
</dbReference>
<dbReference type="GO" id="GO:0004659">
    <property type="term" value="F:prenyltransferase activity"/>
    <property type="evidence" value="ECO:0007669"/>
    <property type="project" value="InterPro"/>
</dbReference>
<keyword evidence="3" id="KW-0479">Metal-binding</keyword>
<keyword evidence="11" id="KW-0808">Transferase</keyword>
<reference evidence="12 13" key="1">
    <citation type="journal article" date="2024" name="J Genomics">
        <title>Draft genome sequencing and assembly of Favolaschia claudopus CIRM-BRFM 2984 isolated from oak limbs.</title>
        <authorList>
            <person name="Navarro D."/>
            <person name="Drula E."/>
            <person name="Chaduli D."/>
            <person name="Cazenave R."/>
            <person name="Ahrendt S."/>
            <person name="Wang J."/>
            <person name="Lipzen A."/>
            <person name="Daum C."/>
            <person name="Barry K."/>
            <person name="Grigoriev I.V."/>
            <person name="Favel A."/>
            <person name="Rosso M.N."/>
            <person name="Martin F."/>
        </authorList>
    </citation>
    <scope>NUCLEOTIDE SEQUENCE [LARGE SCALE GENOMIC DNA]</scope>
    <source>
        <strain evidence="12 13">CIRM-BRFM 2984</strain>
    </source>
</reference>
<organism evidence="12 13">
    <name type="scientific">Favolaschia claudopus</name>
    <dbReference type="NCBI Taxonomy" id="2862362"/>
    <lineage>
        <taxon>Eukaryota</taxon>
        <taxon>Fungi</taxon>
        <taxon>Dikarya</taxon>
        <taxon>Basidiomycota</taxon>
        <taxon>Agaricomycotina</taxon>
        <taxon>Agaricomycetes</taxon>
        <taxon>Agaricomycetidae</taxon>
        <taxon>Agaricales</taxon>
        <taxon>Marasmiineae</taxon>
        <taxon>Mycenaceae</taxon>
        <taxon>Favolaschia</taxon>
    </lineage>
</organism>
<accession>A0AAV9ZMB8</accession>
<name>A0AAV9ZMB8_9AGAR</name>
<dbReference type="Pfam" id="PF00348">
    <property type="entry name" value="polyprenyl_synt"/>
    <property type="match status" value="1"/>
</dbReference>
<dbReference type="SUPFAM" id="SSF48576">
    <property type="entry name" value="Terpenoid synthases"/>
    <property type="match status" value="1"/>
</dbReference>
<keyword evidence="13" id="KW-1185">Reference proteome</keyword>
<comment type="cofactor">
    <cofactor evidence="1">
        <name>Mg(2+)</name>
        <dbReference type="ChEBI" id="CHEBI:18420"/>
    </cofactor>
</comment>
<evidence type="ECO:0000256" key="10">
    <source>
        <dbReference type="ARBA" id="ARBA00033096"/>
    </source>
</evidence>
<dbReference type="PANTHER" id="PTHR12001:SF44">
    <property type="entry name" value="GERANYLGERANYL PYROPHOSPHATE SYNTHASE"/>
    <property type="match status" value="1"/>
</dbReference>
<evidence type="ECO:0000256" key="11">
    <source>
        <dbReference type="RuleBase" id="RU004466"/>
    </source>
</evidence>
<dbReference type="InterPro" id="IPR000092">
    <property type="entry name" value="Polyprenyl_synt"/>
</dbReference>
<evidence type="ECO:0000256" key="3">
    <source>
        <dbReference type="ARBA" id="ARBA00022723"/>
    </source>
</evidence>
<evidence type="ECO:0000256" key="4">
    <source>
        <dbReference type="ARBA" id="ARBA00022842"/>
    </source>
</evidence>
<evidence type="ECO:0000256" key="5">
    <source>
        <dbReference type="ARBA" id="ARBA00032052"/>
    </source>
</evidence>
<evidence type="ECO:0000313" key="13">
    <source>
        <dbReference type="Proteomes" id="UP001362999"/>
    </source>
</evidence>
<dbReference type="Proteomes" id="UP001362999">
    <property type="component" value="Unassembled WGS sequence"/>
</dbReference>
<evidence type="ECO:0000256" key="9">
    <source>
        <dbReference type="ARBA" id="ARBA00032873"/>
    </source>
</evidence>
<dbReference type="AlphaFoldDB" id="A0AAV9ZMB8"/>
<proteinExistence type="inferred from homology"/>
<sequence>MTLYDSLLTDLPDVSPWNPENESAVMEPFNYLISNPGKDMMPRFVAAFNLWLDVPPAALGVITNAVTMVHDASLLIDDIEDGSDLRRGKPVAHSVFGAPRTINAATQAYLLAQQEILSLDSAPETRVRSINAFTDEFIAIHRGQGLELLWRETLRCPSEEEYVHMANGKTGGFLRMTVKLMMICATKNLDVDYLPLINLIGIFYQIRDDLQNLFSTTYSKSKGVAEDLSEGKFSFPIVHGIHTNPSDMRILGTLKQRPTTLSAKLPIIEYLKTETKSLEYTLSVLAKLEKQARMEVTRLGGNLLLEKILDALHVDEAALGESRDLLNLGKGA</sequence>
<dbReference type="EMBL" id="JAWWNJ010000131">
    <property type="protein sequence ID" value="KAK6987513.1"/>
    <property type="molecule type" value="Genomic_DNA"/>
</dbReference>
<dbReference type="Gene3D" id="1.10.600.10">
    <property type="entry name" value="Farnesyl Diphosphate Synthase"/>
    <property type="match status" value="1"/>
</dbReference>
<evidence type="ECO:0000256" key="2">
    <source>
        <dbReference type="ARBA" id="ARBA00006706"/>
    </source>
</evidence>
<evidence type="ECO:0000256" key="8">
    <source>
        <dbReference type="ARBA" id="ARBA00032448"/>
    </source>
</evidence>
<dbReference type="PANTHER" id="PTHR12001">
    <property type="entry name" value="GERANYLGERANYL PYROPHOSPHATE SYNTHASE"/>
    <property type="match status" value="1"/>
</dbReference>
<gene>
    <name evidence="12" type="ORF">R3P38DRAFT_3374696</name>
</gene>